<feature type="domain" description="BZIP" evidence="16">
    <location>
        <begin position="279"/>
        <end position="342"/>
    </location>
</feature>
<dbReference type="AlphaFoldDB" id="A0AAE1MYK9"/>
<feature type="region of interest" description="Disordered" evidence="14">
    <location>
        <begin position="389"/>
        <end position="412"/>
    </location>
</feature>
<dbReference type="GO" id="GO:0003700">
    <property type="term" value="F:DNA-binding transcription factor activity"/>
    <property type="evidence" value="ECO:0007669"/>
    <property type="project" value="InterPro"/>
</dbReference>
<keyword evidence="6 15" id="KW-1133">Transmembrane helix</keyword>
<feature type="region of interest" description="Disordered" evidence="14">
    <location>
        <begin position="81"/>
        <end position="283"/>
    </location>
</feature>
<evidence type="ECO:0000256" key="14">
    <source>
        <dbReference type="SAM" id="MobiDB-lite"/>
    </source>
</evidence>
<organism evidence="17 18">
    <name type="scientific">Acacia crassicarpa</name>
    <name type="common">northern wattle</name>
    <dbReference type="NCBI Taxonomy" id="499986"/>
    <lineage>
        <taxon>Eukaryota</taxon>
        <taxon>Viridiplantae</taxon>
        <taxon>Streptophyta</taxon>
        <taxon>Embryophyta</taxon>
        <taxon>Tracheophyta</taxon>
        <taxon>Spermatophyta</taxon>
        <taxon>Magnoliopsida</taxon>
        <taxon>eudicotyledons</taxon>
        <taxon>Gunneridae</taxon>
        <taxon>Pentapetalae</taxon>
        <taxon>rosids</taxon>
        <taxon>fabids</taxon>
        <taxon>Fabales</taxon>
        <taxon>Fabaceae</taxon>
        <taxon>Caesalpinioideae</taxon>
        <taxon>mimosoid clade</taxon>
        <taxon>Acacieae</taxon>
        <taxon>Acacia</taxon>
    </lineage>
</organism>
<dbReference type="InterPro" id="IPR004827">
    <property type="entry name" value="bZIP"/>
</dbReference>
<comment type="caution">
    <text evidence="17">The sequence shown here is derived from an EMBL/GenBank/DDBJ whole genome shotgun (WGS) entry which is preliminary data.</text>
</comment>
<evidence type="ECO:0000256" key="2">
    <source>
        <dbReference type="ARBA" id="ARBA00004389"/>
    </source>
</evidence>
<dbReference type="PANTHER" id="PTHR47416">
    <property type="entry name" value="BASIC-LEUCINE ZIPPER TRANSCRIPTION FACTOR F-RELATED"/>
    <property type="match status" value="1"/>
</dbReference>
<gene>
    <name evidence="17" type="ORF">QN277_011456</name>
</gene>
<keyword evidence="7" id="KW-0805">Transcription regulation</keyword>
<dbReference type="GO" id="GO:0006950">
    <property type="term" value="P:response to stress"/>
    <property type="evidence" value="ECO:0007669"/>
    <property type="project" value="UniProtKB-ARBA"/>
</dbReference>
<name>A0AAE1MYK9_9FABA</name>
<dbReference type="SMART" id="SM00338">
    <property type="entry name" value="BRLZ"/>
    <property type="match status" value="1"/>
</dbReference>
<comment type="subunit">
    <text evidence="13">Interacts with BZIP28.</text>
</comment>
<evidence type="ECO:0000313" key="18">
    <source>
        <dbReference type="Proteomes" id="UP001293593"/>
    </source>
</evidence>
<dbReference type="GO" id="GO:0003677">
    <property type="term" value="F:DNA binding"/>
    <property type="evidence" value="ECO:0007669"/>
    <property type="project" value="UniProtKB-KW"/>
</dbReference>
<dbReference type="InterPro" id="IPR046347">
    <property type="entry name" value="bZIP_sf"/>
</dbReference>
<accession>A0AAE1MYK9</accession>
<keyword evidence="18" id="KW-1185">Reference proteome</keyword>
<keyword evidence="12" id="KW-0539">Nucleus</keyword>
<dbReference type="FunFam" id="1.20.5.170:FF:000085">
    <property type="entry name" value="bZIP transcription factor 49"/>
    <property type="match status" value="1"/>
</dbReference>
<dbReference type="PROSITE" id="PS50217">
    <property type="entry name" value="BZIP"/>
    <property type="match status" value="1"/>
</dbReference>
<feature type="compositionally biased region" description="Polar residues" evidence="14">
    <location>
        <begin position="723"/>
        <end position="734"/>
    </location>
</feature>
<keyword evidence="8" id="KW-0238">DNA-binding</keyword>
<dbReference type="GO" id="GO:0005634">
    <property type="term" value="C:nucleus"/>
    <property type="evidence" value="ECO:0007669"/>
    <property type="project" value="UniProtKB-SubCell"/>
</dbReference>
<keyword evidence="9 15" id="KW-0472">Membrane</keyword>
<evidence type="ECO:0000256" key="11">
    <source>
        <dbReference type="ARBA" id="ARBA00023180"/>
    </source>
</evidence>
<keyword evidence="11" id="KW-0325">Glycoprotein</keyword>
<evidence type="ECO:0000313" key="17">
    <source>
        <dbReference type="EMBL" id="KAK4279728.1"/>
    </source>
</evidence>
<feature type="transmembrane region" description="Helical" evidence="15">
    <location>
        <begin position="415"/>
        <end position="437"/>
    </location>
</feature>
<evidence type="ECO:0000256" key="15">
    <source>
        <dbReference type="SAM" id="Phobius"/>
    </source>
</evidence>
<evidence type="ECO:0000256" key="12">
    <source>
        <dbReference type="ARBA" id="ARBA00023242"/>
    </source>
</evidence>
<dbReference type="Proteomes" id="UP001293593">
    <property type="component" value="Unassembled WGS sequence"/>
</dbReference>
<feature type="compositionally biased region" description="Polar residues" evidence="14">
    <location>
        <begin position="200"/>
        <end position="209"/>
    </location>
</feature>
<evidence type="ECO:0000256" key="7">
    <source>
        <dbReference type="ARBA" id="ARBA00023015"/>
    </source>
</evidence>
<dbReference type="Gene3D" id="1.20.5.170">
    <property type="match status" value="1"/>
</dbReference>
<evidence type="ECO:0000256" key="6">
    <source>
        <dbReference type="ARBA" id="ARBA00022989"/>
    </source>
</evidence>
<sequence length="795" mass="87183">MAEPISSSDLNFNDLSSEFDNLPVPSMDPLFFSGDDHALPSEAFASDFDLAMEFGNDGEFEISFDDLTDLHIPDETDDFLLPDGYGELPGSHELNDHEKQLGYDSSNSGLPDPDSCSGSGNRNPDVAEFLNTQSPESGSCEHSVIHSLDNSGDRNSHHSLHVKASSFKSPDSDSCDRESSGGSISSQGSGNGGLGDSRTSEVMNKSSPGSHCDDRDISSHRIADQDIKLEDMGKNCDLKRKKQQNEGNTESRTTKYRKSSMPTVDTAQQPGLNAVDEEDGRRKARLMRNRESAQLSRQRKKHYVEELEEKVRSMHSTITDLSSKVSFVMAENAALRQQLSTGGMCPPPPAPGMHPHPPMGPMTYPWVPYAPYVVKPQGSQLPLVPIPRLKSHQSQSAPKAKKSDNKKTEGKTKKVASISLLGLLFFLFLFGGLVPLVNVRFGDMGDNVPRRSISANDRLYGQHQGKAWEVSGHINKSEGEKEVRFASGNLSISDRMLYEKGHKLEETLRQQDSPYRMNSDDFVHRGNASEREPLLASLYVPRNDKLVKIDGNLIIHSVLATEKAMASDTAHTEKNVRENGLVISKNWDSALAIPEVGTNRGQHRHSYRSPPEQRKALASGSAETLKNHLKSTATDGKMQQWFREGLAGPMLSSGMCTEVFQFDASPKPGAIVPASSSVANVSAVNSQNDTSINKRRNRRFLHKLPHSFARSSGLNASEEHVMRNSQNENLHGNKSSSSMVVSVLVDPKEVGDGDVDGVMKPKSLPQIFVVVLIDSVKYVTYSCGLPRASHHLVTA</sequence>
<comment type="similarity">
    <text evidence="3">Belongs to the bZIP family.</text>
</comment>
<feature type="region of interest" description="Disordered" evidence="14">
    <location>
        <begin position="712"/>
        <end position="736"/>
    </location>
</feature>
<dbReference type="EMBL" id="JAWXYG010000002">
    <property type="protein sequence ID" value="KAK4279728.1"/>
    <property type="molecule type" value="Genomic_DNA"/>
</dbReference>
<proteinExistence type="inferred from homology"/>
<keyword evidence="4 15" id="KW-0812">Transmembrane</keyword>
<evidence type="ECO:0000259" key="16">
    <source>
        <dbReference type="PROSITE" id="PS50217"/>
    </source>
</evidence>
<dbReference type="CDD" id="cd14704">
    <property type="entry name" value="bZIP_HY5-like"/>
    <property type="match status" value="1"/>
</dbReference>
<feature type="compositionally biased region" description="Basic and acidic residues" evidence="14">
    <location>
        <begin position="401"/>
        <end position="412"/>
    </location>
</feature>
<reference evidence="17" key="1">
    <citation type="submission" date="2023-10" db="EMBL/GenBank/DDBJ databases">
        <title>Chromosome-level genome of the transformable northern wattle, Acacia crassicarpa.</title>
        <authorList>
            <person name="Massaro I."/>
            <person name="Sinha N.R."/>
            <person name="Poethig S."/>
            <person name="Leichty A.R."/>
        </authorList>
    </citation>
    <scope>NUCLEOTIDE SEQUENCE</scope>
    <source>
        <strain evidence="17">Acra3RX</strain>
        <tissue evidence="17">Leaf</tissue>
    </source>
</reference>
<evidence type="ECO:0000256" key="4">
    <source>
        <dbReference type="ARBA" id="ARBA00022692"/>
    </source>
</evidence>
<evidence type="ECO:0000256" key="3">
    <source>
        <dbReference type="ARBA" id="ARBA00007163"/>
    </source>
</evidence>
<comment type="subcellular location">
    <subcellularLocation>
        <location evidence="2">Endoplasmic reticulum membrane</location>
        <topology evidence="2">Single-pass membrane protein</topology>
    </subcellularLocation>
    <subcellularLocation>
        <location evidence="1">Nucleus</location>
    </subcellularLocation>
</comment>
<dbReference type="Pfam" id="PF00170">
    <property type="entry name" value="bZIP_1"/>
    <property type="match status" value="1"/>
</dbReference>
<keyword evidence="5" id="KW-0256">Endoplasmic reticulum</keyword>
<dbReference type="GO" id="GO:0005789">
    <property type="term" value="C:endoplasmic reticulum membrane"/>
    <property type="evidence" value="ECO:0007669"/>
    <property type="project" value="UniProtKB-SubCell"/>
</dbReference>
<dbReference type="PANTHER" id="PTHR47416:SF3">
    <property type="entry name" value="BZIP TRANSCRIPTION FACTOR 17-RELATED"/>
    <property type="match status" value="1"/>
</dbReference>
<evidence type="ECO:0000256" key="5">
    <source>
        <dbReference type="ARBA" id="ARBA00022824"/>
    </source>
</evidence>
<evidence type="ECO:0000256" key="9">
    <source>
        <dbReference type="ARBA" id="ARBA00023136"/>
    </source>
</evidence>
<protein>
    <recommendedName>
        <fullName evidence="16">BZIP domain-containing protein</fullName>
    </recommendedName>
</protein>
<evidence type="ECO:0000256" key="8">
    <source>
        <dbReference type="ARBA" id="ARBA00023125"/>
    </source>
</evidence>
<feature type="compositionally biased region" description="Polar residues" evidence="14">
    <location>
        <begin position="260"/>
        <end position="271"/>
    </location>
</feature>
<feature type="compositionally biased region" description="Basic and acidic residues" evidence="14">
    <location>
        <begin position="211"/>
        <end position="238"/>
    </location>
</feature>
<feature type="compositionally biased region" description="Basic and acidic residues" evidence="14">
    <location>
        <begin position="170"/>
        <end position="179"/>
    </location>
</feature>
<keyword evidence="10" id="KW-0804">Transcription</keyword>
<evidence type="ECO:0000256" key="1">
    <source>
        <dbReference type="ARBA" id="ARBA00004123"/>
    </source>
</evidence>
<evidence type="ECO:0000256" key="13">
    <source>
        <dbReference type="ARBA" id="ARBA00065888"/>
    </source>
</evidence>
<dbReference type="SUPFAM" id="SSF57959">
    <property type="entry name" value="Leucine zipper domain"/>
    <property type="match status" value="1"/>
</dbReference>
<evidence type="ECO:0000256" key="10">
    <source>
        <dbReference type="ARBA" id="ARBA00023163"/>
    </source>
</evidence>